<evidence type="ECO:0000259" key="1">
    <source>
        <dbReference type="Pfam" id="PF13794"/>
    </source>
</evidence>
<evidence type="ECO:0000313" key="3">
    <source>
        <dbReference type="Proteomes" id="UP001500957"/>
    </source>
</evidence>
<dbReference type="Proteomes" id="UP001500957">
    <property type="component" value="Unassembled WGS sequence"/>
</dbReference>
<evidence type="ECO:0000313" key="2">
    <source>
        <dbReference type="EMBL" id="GAA0606291.1"/>
    </source>
</evidence>
<gene>
    <name evidence="2" type="ORF">GCM10009547_05290</name>
</gene>
<dbReference type="Gene3D" id="1.20.1260.10">
    <property type="match status" value="1"/>
</dbReference>
<keyword evidence="3" id="KW-1185">Reference proteome</keyword>
<dbReference type="EMBL" id="BAAAHE010000006">
    <property type="protein sequence ID" value="GAA0606291.1"/>
    <property type="molecule type" value="Genomic_DNA"/>
</dbReference>
<dbReference type="InterPro" id="IPR009078">
    <property type="entry name" value="Ferritin-like_SF"/>
</dbReference>
<dbReference type="CDD" id="cd00657">
    <property type="entry name" value="Ferritin_like"/>
    <property type="match status" value="1"/>
</dbReference>
<dbReference type="SUPFAM" id="SSF47240">
    <property type="entry name" value="Ferritin-like"/>
    <property type="match status" value="1"/>
</dbReference>
<feature type="domain" description="Ferritin-like" evidence="1">
    <location>
        <begin position="14"/>
        <end position="195"/>
    </location>
</feature>
<dbReference type="InterPro" id="IPR012347">
    <property type="entry name" value="Ferritin-like"/>
</dbReference>
<sequence>MNAAGDRGPQAGPDEAVVDLLGVMACGELLAFERLAHDAALAPTIEDKAELARMAVAEFTHFTTLREHLVKIGADPAAAMAPFVEPLGDFHRRTAASNWLEGLVKAFVGDGLAADFYREISGYLDPATAGLVQEVLADSGHSAFAVEHVRAAIDADPRVAGPLALWGRRLMGEALTQAQRVAGEREALAALIVGGSGPDRPGIDLNEIGAMLGRLTAAHSERMAALGLEA</sequence>
<proteinExistence type="predicted"/>
<dbReference type="Pfam" id="PF13794">
    <property type="entry name" value="MiaE_2"/>
    <property type="match status" value="1"/>
</dbReference>
<accession>A0ABP3RF28</accession>
<organism evidence="2 3">
    <name type="scientific">Sporichthya brevicatena</name>
    <dbReference type="NCBI Taxonomy" id="171442"/>
    <lineage>
        <taxon>Bacteria</taxon>
        <taxon>Bacillati</taxon>
        <taxon>Actinomycetota</taxon>
        <taxon>Actinomycetes</taxon>
        <taxon>Sporichthyales</taxon>
        <taxon>Sporichthyaceae</taxon>
        <taxon>Sporichthya</taxon>
    </lineage>
</organism>
<reference evidence="3" key="1">
    <citation type="journal article" date="2019" name="Int. J. Syst. Evol. Microbiol.">
        <title>The Global Catalogue of Microorganisms (GCM) 10K type strain sequencing project: providing services to taxonomists for standard genome sequencing and annotation.</title>
        <authorList>
            <consortium name="The Broad Institute Genomics Platform"/>
            <consortium name="The Broad Institute Genome Sequencing Center for Infectious Disease"/>
            <person name="Wu L."/>
            <person name="Ma J."/>
        </authorList>
    </citation>
    <scope>NUCLEOTIDE SEQUENCE [LARGE SCALE GENOMIC DNA]</scope>
    <source>
        <strain evidence="3">JCM 10671</strain>
    </source>
</reference>
<dbReference type="InterPro" id="IPR059125">
    <property type="entry name" value="Ferritin_actino"/>
</dbReference>
<dbReference type="RefSeq" id="WP_344601299.1">
    <property type="nucleotide sequence ID" value="NZ_BAAAHE010000006.1"/>
</dbReference>
<protein>
    <submittedName>
        <fullName evidence="2">Ferritin-like domain-containing protein</fullName>
    </submittedName>
</protein>
<comment type="caution">
    <text evidence="2">The sequence shown here is derived from an EMBL/GenBank/DDBJ whole genome shotgun (WGS) entry which is preliminary data.</text>
</comment>
<name>A0ABP3RF28_9ACTN</name>